<evidence type="ECO:0000259" key="2">
    <source>
        <dbReference type="Pfam" id="PF00248"/>
    </source>
</evidence>
<evidence type="ECO:0000313" key="3">
    <source>
        <dbReference type="EMBL" id="MBC2776544.1"/>
    </source>
</evidence>
<dbReference type="Proteomes" id="UP000564378">
    <property type="component" value="Unassembled WGS sequence"/>
</dbReference>
<dbReference type="SUPFAM" id="SSF51430">
    <property type="entry name" value="NAD(P)-linked oxidoreductase"/>
    <property type="match status" value="1"/>
</dbReference>
<name>A0A842HYH5_9SPHN</name>
<keyword evidence="1" id="KW-0560">Oxidoreductase</keyword>
<dbReference type="RefSeq" id="WP_185799816.1">
    <property type="nucleotide sequence ID" value="NZ_JACJVJ010000001.1"/>
</dbReference>
<evidence type="ECO:0000256" key="1">
    <source>
        <dbReference type="ARBA" id="ARBA00023002"/>
    </source>
</evidence>
<keyword evidence="4" id="KW-1185">Reference proteome</keyword>
<dbReference type="GO" id="GO:0005829">
    <property type="term" value="C:cytosol"/>
    <property type="evidence" value="ECO:0007669"/>
    <property type="project" value="UniProtKB-ARBA"/>
</dbReference>
<dbReference type="PANTHER" id="PTHR43364">
    <property type="entry name" value="NADH-SPECIFIC METHYLGLYOXAL REDUCTASE-RELATED"/>
    <property type="match status" value="1"/>
</dbReference>
<dbReference type="EMBL" id="JACJVJ010000001">
    <property type="protein sequence ID" value="MBC2776544.1"/>
    <property type="molecule type" value="Genomic_DNA"/>
</dbReference>
<dbReference type="InterPro" id="IPR020471">
    <property type="entry name" value="AKR"/>
</dbReference>
<protein>
    <submittedName>
        <fullName evidence="3">Aldo/keto reductase</fullName>
    </submittedName>
</protein>
<dbReference type="InterPro" id="IPR023210">
    <property type="entry name" value="NADP_OxRdtase_dom"/>
</dbReference>
<reference evidence="3 4" key="1">
    <citation type="submission" date="2020-08" db="EMBL/GenBank/DDBJ databases">
        <title>Draft genome sequence of Parasphingopyxis sp. GrpM-11.</title>
        <authorList>
            <person name="Oh J."/>
            <person name="Roh D.-H."/>
        </authorList>
    </citation>
    <scope>NUCLEOTIDE SEQUENCE [LARGE SCALE GENOMIC DNA]</scope>
    <source>
        <strain evidence="3 4">GrpM-11</strain>
    </source>
</reference>
<feature type="domain" description="NADP-dependent oxidoreductase" evidence="2">
    <location>
        <begin position="21"/>
        <end position="320"/>
    </location>
</feature>
<evidence type="ECO:0000313" key="4">
    <source>
        <dbReference type="Proteomes" id="UP000564378"/>
    </source>
</evidence>
<sequence length="322" mass="34316">MSEARTPELRNLGATGMKTPKLVLGGNVFGWVAKGDIAFSILDAFVGGGGTMIDTADVYSAWIPGHKGGESETVIGEWLARRGKRDDVLIATKVGMLPGEGGEGLKASRIEAAVEASLKRLQTDYIDLYFAHRDDAETPLDETLQAFSKLVAAGKVRHLGASNYDAARLAEALDISAANDIPAYGVLQPEFHMMCRDRFEGPLQQLCIDKNIGVIPYFGLASGFLTGKYRKDGDVEGSNRAHAVPQYMNERGYGVLAAMDEVAAETGASLAQIALAWNAAQPGITAPIASATKREQLEELMGVMALELSAEQLARLDAVSAT</sequence>
<dbReference type="PRINTS" id="PR00069">
    <property type="entry name" value="ALDKETRDTASE"/>
</dbReference>
<dbReference type="Gene3D" id="3.20.20.100">
    <property type="entry name" value="NADP-dependent oxidoreductase domain"/>
    <property type="match status" value="1"/>
</dbReference>
<dbReference type="InterPro" id="IPR036812">
    <property type="entry name" value="NAD(P)_OxRdtase_dom_sf"/>
</dbReference>
<dbReference type="Pfam" id="PF00248">
    <property type="entry name" value="Aldo_ket_red"/>
    <property type="match status" value="1"/>
</dbReference>
<dbReference type="GO" id="GO:0016491">
    <property type="term" value="F:oxidoreductase activity"/>
    <property type="evidence" value="ECO:0007669"/>
    <property type="project" value="UniProtKB-KW"/>
</dbReference>
<comment type="caution">
    <text evidence="3">The sequence shown here is derived from an EMBL/GenBank/DDBJ whole genome shotgun (WGS) entry which is preliminary data.</text>
</comment>
<dbReference type="CDD" id="cd19081">
    <property type="entry name" value="AKR_AKR9C1"/>
    <property type="match status" value="1"/>
</dbReference>
<dbReference type="AlphaFoldDB" id="A0A842HYH5"/>
<dbReference type="InterPro" id="IPR050523">
    <property type="entry name" value="AKR_Detox_Biosynth"/>
</dbReference>
<accession>A0A842HYH5</accession>
<dbReference type="FunFam" id="3.20.20.100:FF:000004">
    <property type="entry name" value="Oxidoreductase, aldo/keto reductase"/>
    <property type="match status" value="1"/>
</dbReference>
<gene>
    <name evidence="3" type="ORF">H6P80_02800</name>
</gene>
<proteinExistence type="predicted"/>
<dbReference type="PANTHER" id="PTHR43364:SF6">
    <property type="entry name" value="OXIDOREDUCTASE-RELATED"/>
    <property type="match status" value="1"/>
</dbReference>
<organism evidence="3 4">
    <name type="scientific">Parasphingopyxis marina</name>
    <dbReference type="NCBI Taxonomy" id="2761622"/>
    <lineage>
        <taxon>Bacteria</taxon>
        <taxon>Pseudomonadati</taxon>
        <taxon>Pseudomonadota</taxon>
        <taxon>Alphaproteobacteria</taxon>
        <taxon>Sphingomonadales</taxon>
        <taxon>Sphingomonadaceae</taxon>
        <taxon>Parasphingopyxis</taxon>
    </lineage>
</organism>